<dbReference type="SUPFAM" id="SSF51430">
    <property type="entry name" value="NAD(P)-linked oxidoreductase"/>
    <property type="match status" value="1"/>
</dbReference>
<dbReference type="PANTHER" id="PTHR43312:SF1">
    <property type="entry name" value="NADP-DEPENDENT OXIDOREDUCTASE DOMAIN-CONTAINING PROTEIN"/>
    <property type="match status" value="1"/>
</dbReference>
<dbReference type="InterPro" id="IPR053135">
    <property type="entry name" value="AKR2_Oxidoreductase"/>
</dbReference>
<name>A0A1F5Z0S7_9BACT</name>
<evidence type="ECO:0000313" key="2">
    <source>
        <dbReference type="EMBL" id="OGG05787.1"/>
    </source>
</evidence>
<accession>A0A1F5Z0S7</accession>
<dbReference type="InterPro" id="IPR036812">
    <property type="entry name" value="NAD(P)_OxRdtase_dom_sf"/>
</dbReference>
<dbReference type="AlphaFoldDB" id="A0A1F5Z0S7"/>
<dbReference type="CDD" id="cd19100">
    <property type="entry name" value="AKR_unchar"/>
    <property type="match status" value="1"/>
</dbReference>
<dbReference type="Pfam" id="PF00248">
    <property type="entry name" value="Aldo_ket_red"/>
    <property type="match status" value="1"/>
</dbReference>
<feature type="domain" description="NADP-dependent oxidoreductase" evidence="1">
    <location>
        <begin position="73"/>
        <end position="260"/>
    </location>
</feature>
<evidence type="ECO:0000259" key="1">
    <source>
        <dbReference type="Pfam" id="PF00248"/>
    </source>
</evidence>
<gene>
    <name evidence="2" type="ORF">A3F83_05610</name>
</gene>
<dbReference type="EMBL" id="MFIX01000038">
    <property type="protein sequence ID" value="OGG05787.1"/>
    <property type="molecule type" value="Genomic_DNA"/>
</dbReference>
<dbReference type="Proteomes" id="UP000179129">
    <property type="component" value="Unassembled WGS sequence"/>
</dbReference>
<dbReference type="InterPro" id="IPR006311">
    <property type="entry name" value="TAT_signal"/>
</dbReference>
<evidence type="ECO:0000313" key="3">
    <source>
        <dbReference type="Proteomes" id="UP000179129"/>
    </source>
</evidence>
<dbReference type="STRING" id="1817867.A3F83_05610"/>
<dbReference type="PROSITE" id="PS51257">
    <property type="entry name" value="PROKAR_LIPOPROTEIN"/>
    <property type="match status" value="1"/>
</dbReference>
<sequence length="337" mass="37544">MNKRSNKKSKPGSAPNRREFFLTGAAAAAACLAPGVTAARGEERFCPLPMSPLPCRPLGRTGALLPLLTFGGGGAWLSLTEDLALRILSEAIDQGVISIDTAYSYGDGKSERIIGTLMPSRRNEVLIHTKVATRDKARWWKELETSLKRLRVDYVDTLMIHHLEQGDDLALLEAREGPLEMLLKAKEQKLTRWVGVSCHTDSAVLARLVRQWPLDHVMVSLNVATNDYSDMGFEEVALPELVSRGIGITAMKLMGTGRIVDTHPDFDYRTCLRYTLSLPVTGATITMPNLQFLQRNIEAVKAFAPFSQADMLRIKEKAAREVRTSFYEFMKNHRDEA</sequence>
<dbReference type="Gene3D" id="3.20.20.100">
    <property type="entry name" value="NADP-dependent oxidoreductase domain"/>
    <property type="match status" value="1"/>
</dbReference>
<proteinExistence type="predicted"/>
<dbReference type="PROSITE" id="PS51318">
    <property type="entry name" value="TAT"/>
    <property type="match status" value="1"/>
</dbReference>
<organism evidence="2 3">
    <name type="scientific">Candidatus Glassbacteria bacterium RIFCSPLOWO2_12_FULL_58_11</name>
    <dbReference type="NCBI Taxonomy" id="1817867"/>
    <lineage>
        <taxon>Bacteria</taxon>
        <taxon>Candidatus Glassiibacteriota</taxon>
    </lineage>
</organism>
<protein>
    <recommendedName>
        <fullName evidence="1">NADP-dependent oxidoreductase domain-containing protein</fullName>
    </recommendedName>
</protein>
<comment type="caution">
    <text evidence="2">The sequence shown here is derived from an EMBL/GenBank/DDBJ whole genome shotgun (WGS) entry which is preliminary data.</text>
</comment>
<dbReference type="InterPro" id="IPR023210">
    <property type="entry name" value="NADP_OxRdtase_dom"/>
</dbReference>
<dbReference type="PANTHER" id="PTHR43312">
    <property type="entry name" value="D-THREO-ALDOSE 1-DEHYDROGENASE"/>
    <property type="match status" value="1"/>
</dbReference>
<reference evidence="2 3" key="1">
    <citation type="journal article" date="2016" name="Nat. Commun.">
        <title>Thousands of microbial genomes shed light on interconnected biogeochemical processes in an aquifer system.</title>
        <authorList>
            <person name="Anantharaman K."/>
            <person name="Brown C.T."/>
            <person name="Hug L.A."/>
            <person name="Sharon I."/>
            <person name="Castelle C.J."/>
            <person name="Probst A.J."/>
            <person name="Thomas B.C."/>
            <person name="Singh A."/>
            <person name="Wilkins M.J."/>
            <person name="Karaoz U."/>
            <person name="Brodie E.L."/>
            <person name="Williams K.H."/>
            <person name="Hubbard S.S."/>
            <person name="Banfield J.F."/>
        </authorList>
    </citation>
    <scope>NUCLEOTIDE SEQUENCE [LARGE SCALE GENOMIC DNA]</scope>
</reference>